<evidence type="ECO:0000313" key="4">
    <source>
        <dbReference type="Proteomes" id="UP000078560"/>
    </source>
</evidence>
<evidence type="ECO:0000313" key="1">
    <source>
        <dbReference type="EMBL" id="SBS94849.1"/>
    </source>
</evidence>
<reference evidence="1" key="1">
    <citation type="submission" date="2016-05" db="EMBL/GenBank/DDBJ databases">
        <authorList>
            <person name="Lavstsen T."/>
            <person name="Jespersen J.S."/>
        </authorList>
    </citation>
    <scope>NUCLEOTIDE SEQUENCE [LARGE SCALE GENOMIC DNA]</scope>
</reference>
<dbReference type="Proteomes" id="UP000078546">
    <property type="component" value="Unassembled WGS sequence"/>
</dbReference>
<protein>
    <submittedName>
        <fullName evidence="1">PIR Superfamily Protein</fullName>
    </submittedName>
</protein>
<sequence length="356" mass="41637">MKAPKITDPILSNWDEKYQSLMNLPLNRIYRKFNKYFSYKTYDSNICNNSISEWPSHEDLLLPICHNVNNILKTSKSMVTTYPLVNVNKYCTYLSYFVYDHINHSNINSNINVLYEALNNVKKIYGLNDDCNIINFNINKEQFDRKKELFFHGEILNWIKHESKKFDNFYSELFTKYFNECIDSYKKIINDKYCQYIEHYKDELSIFLKNFKETKNILEVNNIIISSEDISLIAKPTCSSEEGGEELAPEQVLLPGTNHETLSTIVFPDTENAKMGSEPDTSVNTGIVSGTIFGISLLSIFVWKFTPLGSRIQHKIWNTKNNYNIENKTDEIILDTSDNEDIYSYNNEYHIQYNSA</sequence>
<dbReference type="EMBL" id="FLQU01001890">
    <property type="protein sequence ID" value="SBS94849.1"/>
    <property type="molecule type" value="Genomic_DNA"/>
</dbReference>
<proteinExistence type="predicted"/>
<name>A0A1A8WSL7_PLAOA</name>
<reference evidence="3 4" key="2">
    <citation type="submission" date="2016-05" db="EMBL/GenBank/DDBJ databases">
        <authorList>
            <person name="Naeem Raeece"/>
        </authorList>
    </citation>
    <scope>NUCLEOTIDE SEQUENCE [LARGE SCALE GENOMIC DNA]</scope>
</reference>
<accession>A0A1A8WSL7</accession>
<dbReference type="AlphaFoldDB" id="A0A1A8WSL7"/>
<evidence type="ECO:0000313" key="3">
    <source>
        <dbReference type="Proteomes" id="UP000078546"/>
    </source>
</evidence>
<dbReference type="EMBL" id="FLQV01003745">
    <property type="protein sequence ID" value="SBT02783.1"/>
    <property type="molecule type" value="Genomic_DNA"/>
</dbReference>
<evidence type="ECO:0000313" key="2">
    <source>
        <dbReference type="EMBL" id="SBT02783.1"/>
    </source>
</evidence>
<dbReference type="Proteomes" id="UP000078560">
    <property type="component" value="Unassembled WGS sequence"/>
</dbReference>
<gene>
    <name evidence="2" type="ORF">POVCU1_080710</name>
    <name evidence="1" type="ORF">POVCU2_0091060</name>
</gene>
<dbReference type="InterPro" id="IPR008780">
    <property type="entry name" value="Plasmodium_Vir"/>
</dbReference>
<organism evidence="1 4">
    <name type="scientific">Plasmodium ovale curtisi</name>
    <dbReference type="NCBI Taxonomy" id="864141"/>
    <lineage>
        <taxon>Eukaryota</taxon>
        <taxon>Sar</taxon>
        <taxon>Alveolata</taxon>
        <taxon>Apicomplexa</taxon>
        <taxon>Aconoidasida</taxon>
        <taxon>Haemosporida</taxon>
        <taxon>Plasmodiidae</taxon>
        <taxon>Plasmodium</taxon>
        <taxon>Plasmodium (Plasmodium)</taxon>
    </lineage>
</organism>
<dbReference type="Pfam" id="PF05795">
    <property type="entry name" value="Plasmodium_Vir"/>
    <property type="match status" value="1"/>
</dbReference>